<name>A0ABR8MYF1_9BACL</name>
<organism evidence="2 3">
    <name type="scientific">Paenibacillus terricola</name>
    <dbReference type="NCBI Taxonomy" id="2763503"/>
    <lineage>
        <taxon>Bacteria</taxon>
        <taxon>Bacillati</taxon>
        <taxon>Bacillota</taxon>
        <taxon>Bacilli</taxon>
        <taxon>Bacillales</taxon>
        <taxon>Paenibacillaceae</taxon>
        <taxon>Paenibacillus</taxon>
    </lineage>
</organism>
<sequence>MTRRLSIVLVFAIIFSCLQLSWSVPRVQASGDVIKPANKDVFVDTFGTYSSGLPANSLFPGAANVNVNIVGPDFDALDQKTAINFDQLNTGLPPSISKVVLRVYIPYVYANSSPYDIRASLTASDNTGWLENLGGNFNNFPDSNGDSRLSSLQNILVASNTGVPNTTNIDTTSPGCTPIPNTLLGCLNFDVTSYVTNKVSLGATDLTFMLTGRLGTSNTAYFTVYPNENSTYKPVLIFSGVDTTPPVVTGVTEGGLYNTNRTITFDEGTATLNGSAFANGGTVSVEGGYTLIVTDAANNVTTVHFTIDTTPPTISGVMNGISYNTNRTITISDGIAMLDGSAFISGSTVSVEGMHTVIAIDAAGNTRTISFIIDKTAPIVSGITNGGVYSVNRTIVFNEGTATLNGSAIISGSTVSAEGTHTLIVTDSAGNTTSVIFTVDKTPPTVTGVTNGASYNTNRTITLSDGTATMNGAVFASGSTVSAEGSYVMVATDAAGNTRTIAFIIDKTAPIVIGVTNGGLYNTNLAIIFNEGSATLDGAAFTSGSIVSAEGAHTMVVTDAAGNTTTVSFTIDKTAPTVTGVTDGASYNTDRTITLSDGTATLDGAVFTSGSKVSAEGLHTLVATDAVGNTRTIDFTIDKTAPVVIGVTNGGLYKVDQTITFNEGTATLDGSAFTSGSIVSAEGMHTLVVTDAAGNSTTVSFTIDKTPTTYVVTYGAGSHGTLNGGTSETVAEGSSPVAVPMATANSGYTFAGWSSDGGTTLLTNAQVEATTVNAPITYTAYYTQITHVVTYVAGAHGTLSGGANETVAEGDSPTSVPTVTPNSGYTFAGWSSDGGTTLLTNAQVEATTVNAPITYTAYYTQIKHVVTYAAGSHGTLSGGASETVAEGSSPVAVPTVTVNSGYTFAGWSSDGGTTLLTNAQVEATTVNAPITYTAYYTQITHVVTYVAGAHGTLSGGTSETVAEGDSPASVPMVTPNSGYTFAGWSSDGGTTLLMNAQVEATTANAPITYTAYYTQITHVVTYAAGSHGTLSGGTSETVAEGDSPASVPTVTANSGYTFAGWSSDGGTTLLSNAQVEATTVNAAITYTAYYTQITHVVTYAAGSQGTLSGGTSETVAEGSKPASVPTVTANSGYTFAGWSSDGGTTLLTNAQVEATTVNTAITYTAYYTQITHVVTYVAGAYGTLSGGASETVAEGSKPASVPTVTANSGYTFAGWSSDGGTTLLTNAQVEATTVNTAITYTAYYTQITHVVTYAAGTHGTLSGGTSETVAEGDSPASVPTVTPNSGYTFAGWSSDGGTTLLTNAQVEVTTVNAAITYTAYYTQITHVVTYAAGTHGTLSGGTSETVAEGSSPLAVPTVAPNSGYTFAGWSSDGGTTLLTKAQVEATTVNAAITYTAYYTQITHVVTYAAGSHGTLSGGTSETVAEGDSPASVPTVTANSGYTFAGWSSDGGTTLLSNAQVEATMVNAATTYTAYYIQITHVVTYAVGSHGTLSGGASNEIVAEGDSPASVPMVTANSGYSFAGWSSDGGTTLLTQAQVEATTVNAAITYTAYYTQITHVVTYAAGSHGTLSGGTSETVAEGSSPVSVPTVTANSGYTFAGWSSDGGATLLTNAQVEATTVNAAITYTVYYTQITHVVTYAAGSHGTLSGGTSETVAEDDSPASVPTVTANGGYTFAGWSSDGGTTLLTNAQVEATTVNAPITYTAYYTQITHVVTYDAGSHGTLSGGTSETVAEGSSPVSVPTVTANSGYTFAGWSSDGGATLLTNAQVEATTVNAAITYTVYYTQITHVVTYAAGSHGTLSGGTSETVAEGDSPASVPTVTANGGYTFAGWSSDGGTTLLTNAQVEATTVNAPITYTAYYTQITHVVTYDAGSHGALSGGTSETVAEGSSAVAVPTVTANSGYTFAGWSSDGGATLLSNAQVEATTVNAAITYTAYYSQIKHVVTYAAGSHGTLNGGTSETVAEGNSPASVPTVTANSGYTFAGWSSDGGTTLLTKAQVEATTVSAVITYTAYYTAIAPSGGDSSTSTGPTTTEVNVLVNGKPENIATLTTKQVNGQSVTTFVIDPKKLENRLSTAGQGVVITIPATLQSDVVIGELTGDIIRGLEQKQAVIEVVTAKGTYTLPAGQINMNAISEQIGKGVALSDIKILISIGSPTASMAEVVENAAARDTFSLVAPPIDFKVQAVYNNTTIEVTNFSAYVERTIAIPESTNPNEITTGVVIEPDGTVRHVPTKIVLVDGRYYAKINSLTNSTYALVSHPVEFKDIAGHWAQKAVNDMGSRMIISGIGGDLFNPNQNITRAEFAAILVRALGLKPTNGVSPFSDVKGTEWYADAVQTAFSYKLIDGFNDGSFRPSDSITREQAIAILAKAMEITGLKAKLPAVQANEVLRPFTDAGSVSKWAQAGMAACLQAGIISGRTATQLAPKASISRAEVAVIVQKLLQQSELI</sequence>
<keyword evidence="3" id="KW-1185">Reference proteome</keyword>
<dbReference type="InterPro" id="IPR044060">
    <property type="entry name" value="Bacterial_rp_domain"/>
</dbReference>
<reference evidence="2 3" key="1">
    <citation type="submission" date="2020-09" db="EMBL/GenBank/DDBJ databases">
        <title>Paenibacillus sp. strain PR3 16S rRNA gene Genome sequencing and assembly.</title>
        <authorList>
            <person name="Kim J."/>
        </authorList>
    </citation>
    <scope>NUCLEOTIDE SEQUENCE [LARGE SCALE GENOMIC DNA]</scope>
    <source>
        <strain evidence="2 3">PR3</strain>
    </source>
</reference>
<evidence type="ECO:0000259" key="1">
    <source>
        <dbReference type="PROSITE" id="PS51272"/>
    </source>
</evidence>
<feature type="domain" description="SLH" evidence="1">
    <location>
        <begin position="2323"/>
        <end position="2382"/>
    </location>
</feature>
<dbReference type="Proteomes" id="UP000609346">
    <property type="component" value="Unassembled WGS sequence"/>
</dbReference>
<feature type="domain" description="SLH" evidence="1">
    <location>
        <begin position="2259"/>
        <end position="2322"/>
    </location>
</feature>
<comment type="caution">
    <text evidence="2">The sequence shown here is derived from an EMBL/GenBank/DDBJ whole genome shotgun (WGS) entry which is preliminary data.</text>
</comment>
<dbReference type="InterPro" id="IPR042229">
    <property type="entry name" value="Listeria/Bacterioides_rpt_sf"/>
</dbReference>
<dbReference type="Pfam" id="PF00395">
    <property type="entry name" value="SLH"/>
    <property type="match status" value="3"/>
</dbReference>
<evidence type="ECO:0000313" key="2">
    <source>
        <dbReference type="EMBL" id="MBD3920983.1"/>
    </source>
</evidence>
<dbReference type="PROSITE" id="PS51257">
    <property type="entry name" value="PROKAR_LIPOPROTEIN"/>
    <property type="match status" value="1"/>
</dbReference>
<protein>
    <submittedName>
        <fullName evidence="2">InlB B-repeat-containing protein</fullName>
    </submittedName>
</protein>
<feature type="domain" description="SLH" evidence="1">
    <location>
        <begin position="2390"/>
        <end position="2449"/>
    </location>
</feature>
<dbReference type="RefSeq" id="WP_191205290.1">
    <property type="nucleotide sequence ID" value="NZ_JACXZA010000005.1"/>
</dbReference>
<dbReference type="PANTHER" id="PTHR43308:SF5">
    <property type="entry name" value="S-LAYER PROTEIN _ PEPTIDOGLYCAN ENDO-BETA-N-ACETYLGLUCOSAMINIDASE"/>
    <property type="match status" value="1"/>
</dbReference>
<dbReference type="Pfam" id="PF18998">
    <property type="entry name" value="Flg_new_2"/>
    <property type="match status" value="17"/>
</dbReference>
<accession>A0ABR8MYF1</accession>
<gene>
    <name evidence="2" type="ORF">H8B09_19610</name>
</gene>
<dbReference type="InterPro" id="IPR051465">
    <property type="entry name" value="Cell_Envelope_Struct_Comp"/>
</dbReference>
<dbReference type="Gene3D" id="2.60.40.4270">
    <property type="entry name" value="Listeria-Bacteroides repeat domain"/>
    <property type="match status" value="1"/>
</dbReference>
<proteinExistence type="predicted"/>
<dbReference type="EMBL" id="JACXZA010000005">
    <property type="protein sequence ID" value="MBD3920983.1"/>
    <property type="molecule type" value="Genomic_DNA"/>
</dbReference>
<dbReference type="InterPro" id="IPR001119">
    <property type="entry name" value="SLH_dom"/>
</dbReference>
<dbReference type="PROSITE" id="PS51272">
    <property type="entry name" value="SLH"/>
    <property type="match status" value="3"/>
</dbReference>
<evidence type="ECO:0000313" key="3">
    <source>
        <dbReference type="Proteomes" id="UP000609346"/>
    </source>
</evidence>
<dbReference type="PANTHER" id="PTHR43308">
    <property type="entry name" value="OUTER MEMBRANE PROTEIN ALPHA-RELATED"/>
    <property type="match status" value="1"/>
</dbReference>